<keyword evidence="4" id="KW-1185">Reference proteome</keyword>
<dbReference type="InterPro" id="IPR002201">
    <property type="entry name" value="Glyco_trans_9"/>
</dbReference>
<sequence length="310" mass="33810">MADDILIIKLGALGDLFQSEGALRDIRLHHPDARITLLTGPAYRVLMERCPWVDRVELDPRAPRWRLDRMLDLRRRLGAVPYAMVYDLQNVSRTAFYRRWFLPRTPWSGTASGCSHPHRADDPKLIPSLQRLAGQLADAGVPVRHALAPDLGWVADDVSGILADAGVGKPYVVLLPGSSARLPHKRWPGYAALAERLIADGKSVVTVPGPDELDLCRSIPGVTLTGGKWLNYFQLAGVLAGARLVIGNDSGPTHLAAHLGRPTVALFGSHMAARLTGIDRPWVTCVEVPDLAALPVGQVEDVVNGRLEQR</sequence>
<evidence type="ECO:0000313" key="3">
    <source>
        <dbReference type="EMBL" id="QQP89814.1"/>
    </source>
</evidence>
<dbReference type="Pfam" id="PF01075">
    <property type="entry name" value="Glyco_transf_9"/>
    <property type="match status" value="1"/>
</dbReference>
<accession>A0ABX7B625</accession>
<dbReference type="PANTHER" id="PTHR30160:SF1">
    <property type="entry name" value="LIPOPOLYSACCHARIDE 1,2-N-ACETYLGLUCOSAMINETRANSFERASE-RELATED"/>
    <property type="match status" value="1"/>
</dbReference>
<dbReference type="PANTHER" id="PTHR30160">
    <property type="entry name" value="TETRAACYLDISACCHARIDE 4'-KINASE-RELATED"/>
    <property type="match status" value="1"/>
</dbReference>
<protein>
    <submittedName>
        <fullName evidence="3">Glycosyltransferase family 9 protein</fullName>
    </submittedName>
</protein>
<evidence type="ECO:0000256" key="1">
    <source>
        <dbReference type="ARBA" id="ARBA00022676"/>
    </source>
</evidence>
<dbReference type="EMBL" id="CP067420">
    <property type="protein sequence ID" value="QQP89814.1"/>
    <property type="molecule type" value="Genomic_DNA"/>
</dbReference>
<reference evidence="3" key="1">
    <citation type="submission" date="2021-02" db="EMBL/GenBank/DDBJ databases">
        <title>Skermanella TT6 skin isolate.</title>
        <authorList>
            <person name="Lee K."/>
            <person name="Ganzorig M."/>
        </authorList>
    </citation>
    <scope>NUCLEOTIDE SEQUENCE</scope>
    <source>
        <strain evidence="3">TT6</strain>
    </source>
</reference>
<dbReference type="InterPro" id="IPR051199">
    <property type="entry name" value="LPS_LOS_Heptosyltrfase"/>
</dbReference>
<evidence type="ECO:0000313" key="4">
    <source>
        <dbReference type="Proteomes" id="UP000595197"/>
    </source>
</evidence>
<dbReference type="Gene3D" id="3.40.50.2000">
    <property type="entry name" value="Glycogen Phosphorylase B"/>
    <property type="match status" value="2"/>
</dbReference>
<dbReference type="Proteomes" id="UP000595197">
    <property type="component" value="Chromosome"/>
</dbReference>
<evidence type="ECO:0000256" key="2">
    <source>
        <dbReference type="ARBA" id="ARBA00022679"/>
    </source>
</evidence>
<gene>
    <name evidence="3" type="ORF">IGS68_00590</name>
</gene>
<proteinExistence type="predicted"/>
<organism evidence="3 4">
    <name type="scientific">Skermanella cutis</name>
    <dbReference type="NCBI Taxonomy" id="2775420"/>
    <lineage>
        <taxon>Bacteria</taxon>
        <taxon>Pseudomonadati</taxon>
        <taxon>Pseudomonadota</taxon>
        <taxon>Alphaproteobacteria</taxon>
        <taxon>Rhodospirillales</taxon>
        <taxon>Azospirillaceae</taxon>
        <taxon>Skermanella</taxon>
    </lineage>
</organism>
<dbReference type="SUPFAM" id="SSF53756">
    <property type="entry name" value="UDP-Glycosyltransferase/glycogen phosphorylase"/>
    <property type="match status" value="1"/>
</dbReference>
<name>A0ABX7B625_9PROT</name>
<keyword evidence="1" id="KW-0328">Glycosyltransferase</keyword>
<dbReference type="CDD" id="cd03789">
    <property type="entry name" value="GT9_LPS_heptosyltransferase"/>
    <property type="match status" value="1"/>
</dbReference>
<keyword evidence="2" id="KW-0808">Transferase</keyword>
<dbReference type="RefSeq" id="WP_201076534.1">
    <property type="nucleotide sequence ID" value="NZ_CP067420.1"/>
</dbReference>